<dbReference type="PANTHER" id="PTHR11618:SF13">
    <property type="entry name" value="TRANSCRIPTION INITIATION FACTOR IIB"/>
    <property type="match status" value="1"/>
</dbReference>
<dbReference type="GO" id="GO:0005634">
    <property type="term" value="C:nucleus"/>
    <property type="evidence" value="ECO:0007669"/>
    <property type="project" value="TreeGrafter"/>
</dbReference>
<dbReference type="CDD" id="cd00043">
    <property type="entry name" value="CYCLIN_SF"/>
    <property type="match status" value="1"/>
</dbReference>
<dbReference type="GO" id="GO:0097550">
    <property type="term" value="C:transcription preinitiation complex"/>
    <property type="evidence" value="ECO:0007669"/>
    <property type="project" value="TreeGrafter"/>
</dbReference>
<evidence type="ECO:0000256" key="2">
    <source>
        <dbReference type="ARBA" id="ARBA00023163"/>
    </source>
</evidence>
<accession>A0A6C0DB13</accession>
<dbReference type="PANTHER" id="PTHR11618">
    <property type="entry name" value="TRANSCRIPTION INITIATION FACTOR IIB-RELATED"/>
    <property type="match status" value="1"/>
</dbReference>
<dbReference type="Pfam" id="PF00382">
    <property type="entry name" value="TFIIB"/>
    <property type="match status" value="1"/>
</dbReference>
<evidence type="ECO:0000256" key="1">
    <source>
        <dbReference type="ARBA" id="ARBA00023015"/>
    </source>
</evidence>
<dbReference type="InterPro" id="IPR000812">
    <property type="entry name" value="TFIIB"/>
</dbReference>
<dbReference type="GO" id="GO:0070897">
    <property type="term" value="P:transcription preinitiation complex assembly"/>
    <property type="evidence" value="ECO:0007669"/>
    <property type="project" value="InterPro"/>
</dbReference>
<organism evidence="4">
    <name type="scientific">viral metagenome</name>
    <dbReference type="NCBI Taxonomy" id="1070528"/>
    <lineage>
        <taxon>unclassified sequences</taxon>
        <taxon>metagenomes</taxon>
        <taxon>organismal metagenomes</taxon>
    </lineage>
</organism>
<evidence type="ECO:0000259" key="3">
    <source>
        <dbReference type="Pfam" id="PF00382"/>
    </source>
</evidence>
<dbReference type="EMBL" id="MN739580">
    <property type="protein sequence ID" value="QHT14186.1"/>
    <property type="molecule type" value="Genomic_DNA"/>
</dbReference>
<proteinExistence type="predicted"/>
<sequence length="340" mass="37986">MTSLFAGVHRPRKADTISFPEKEILNVEMKCRQCGESNEDMIYDDYAICRKCGEVQEQPIDLGAEYRFFGSEDRCMVDPCRIGAPTDPRFPTSTLGTIILSHATGGNSSSRIAMARVRRYHSWNLLPYKERSLLQVFEQIALAATNNGFDMRTMDCAKDLYVKLVAHCDRRGMSRTSIVASCLYSALKMGDQPRKPKEVADMFHLSIAQFTKSLKYFQEILCMAKQRGLLTTATPASYPSTCAANYISNPLSRLPITRKIFQELEKIAIRIAHDVERLEICPENMPPSLASGILGLVIQREKIPDITTERIASVCNVSEGTLLKCLKKLEAAIAAGAIPY</sequence>
<dbReference type="SUPFAM" id="SSF57783">
    <property type="entry name" value="Zinc beta-ribbon"/>
    <property type="match status" value="1"/>
</dbReference>
<feature type="domain" description="Transcription factor TFIIB cyclin-like" evidence="3">
    <location>
        <begin position="136"/>
        <end position="219"/>
    </location>
</feature>
<keyword evidence="2" id="KW-0804">Transcription</keyword>
<reference evidence="4" key="1">
    <citation type="journal article" date="2020" name="Nature">
        <title>Giant virus diversity and host interactions through global metagenomics.</title>
        <authorList>
            <person name="Schulz F."/>
            <person name="Roux S."/>
            <person name="Paez-Espino D."/>
            <person name="Jungbluth S."/>
            <person name="Walsh D.A."/>
            <person name="Denef V.J."/>
            <person name="McMahon K.D."/>
            <person name="Konstantinidis K.T."/>
            <person name="Eloe-Fadrosh E.A."/>
            <person name="Kyrpides N.C."/>
            <person name="Woyke T."/>
        </authorList>
    </citation>
    <scope>NUCLEOTIDE SEQUENCE</scope>
    <source>
        <strain evidence="4">GVMAG-M-3300023174-137</strain>
    </source>
</reference>
<dbReference type="Gene3D" id="1.10.472.10">
    <property type="entry name" value="Cyclin-like"/>
    <property type="match status" value="1"/>
</dbReference>
<name>A0A6C0DB13_9ZZZZ</name>
<protein>
    <recommendedName>
        <fullName evidence="3">Transcription factor TFIIB cyclin-like domain-containing protein</fullName>
    </recommendedName>
</protein>
<dbReference type="PRINTS" id="PR00685">
    <property type="entry name" value="TIFACTORIIB"/>
</dbReference>
<keyword evidence="1" id="KW-0805">Transcription regulation</keyword>
<dbReference type="AlphaFoldDB" id="A0A6C0DB13"/>
<dbReference type="GO" id="GO:0017025">
    <property type="term" value="F:TBP-class protein binding"/>
    <property type="evidence" value="ECO:0007669"/>
    <property type="project" value="InterPro"/>
</dbReference>
<dbReference type="InterPro" id="IPR013150">
    <property type="entry name" value="TFIIB_cyclin"/>
</dbReference>
<dbReference type="InterPro" id="IPR036915">
    <property type="entry name" value="Cyclin-like_sf"/>
</dbReference>
<dbReference type="Gene3D" id="1.10.472.170">
    <property type="match status" value="1"/>
</dbReference>
<evidence type="ECO:0000313" key="4">
    <source>
        <dbReference type="EMBL" id="QHT14186.1"/>
    </source>
</evidence>
<dbReference type="SUPFAM" id="SSF47954">
    <property type="entry name" value="Cyclin-like"/>
    <property type="match status" value="1"/>
</dbReference>